<feature type="compositionally biased region" description="Acidic residues" evidence="9">
    <location>
        <begin position="768"/>
        <end position="778"/>
    </location>
</feature>
<dbReference type="CDD" id="cd12226">
    <property type="entry name" value="RRM_NOL8"/>
    <property type="match status" value="1"/>
</dbReference>
<proteinExistence type="predicted"/>
<name>A0A5A9NR97_9TELE</name>
<evidence type="ECO:0000256" key="2">
    <source>
        <dbReference type="ARBA" id="ARBA00022553"/>
    </source>
</evidence>
<reference evidence="11 12" key="1">
    <citation type="journal article" date="2019" name="Mol. Ecol. Resour.">
        <title>Chromosome-level genome assembly of Triplophysa tibetana, a fish adapted to the harsh high-altitude environment of the Tibetan Plateau.</title>
        <authorList>
            <person name="Yang X."/>
            <person name="Liu H."/>
            <person name="Ma Z."/>
            <person name="Zou Y."/>
            <person name="Zou M."/>
            <person name="Mao Y."/>
            <person name="Li X."/>
            <person name="Wang H."/>
            <person name="Chen T."/>
            <person name="Wang W."/>
            <person name="Yang R."/>
        </authorList>
    </citation>
    <scope>NUCLEOTIDE SEQUENCE [LARGE SCALE GENOMIC DNA]</scope>
    <source>
        <strain evidence="11">TTIB1903HZAU</strain>
        <tissue evidence="11">Muscle</tissue>
    </source>
</reference>
<evidence type="ECO:0000256" key="6">
    <source>
        <dbReference type="ARBA" id="ARBA00065066"/>
    </source>
</evidence>
<evidence type="ECO:0000313" key="11">
    <source>
        <dbReference type="EMBL" id="KAA0711998.1"/>
    </source>
</evidence>
<accession>A0A5A9NR97</accession>
<dbReference type="InterPro" id="IPR034138">
    <property type="entry name" value="NOP8_RRM"/>
</dbReference>
<evidence type="ECO:0000313" key="12">
    <source>
        <dbReference type="Proteomes" id="UP000324632"/>
    </source>
</evidence>
<dbReference type="PANTHER" id="PTHR48029:SF1">
    <property type="entry name" value="NUCLEOLAR PROTEIN 8"/>
    <property type="match status" value="1"/>
</dbReference>
<organism evidence="11 12">
    <name type="scientific">Triplophysa tibetana</name>
    <dbReference type="NCBI Taxonomy" id="1572043"/>
    <lineage>
        <taxon>Eukaryota</taxon>
        <taxon>Metazoa</taxon>
        <taxon>Chordata</taxon>
        <taxon>Craniata</taxon>
        <taxon>Vertebrata</taxon>
        <taxon>Euteleostomi</taxon>
        <taxon>Actinopterygii</taxon>
        <taxon>Neopterygii</taxon>
        <taxon>Teleostei</taxon>
        <taxon>Ostariophysi</taxon>
        <taxon>Cypriniformes</taxon>
        <taxon>Nemacheilidae</taxon>
        <taxon>Triplophysa</taxon>
    </lineage>
</organism>
<feature type="compositionally biased region" description="Acidic residues" evidence="9">
    <location>
        <begin position="947"/>
        <end position="956"/>
    </location>
</feature>
<comment type="caution">
    <text evidence="11">The sequence shown here is derived from an EMBL/GenBank/DDBJ whole genome shotgun (WGS) entry which is preliminary data.</text>
</comment>
<feature type="region of interest" description="Disordered" evidence="9">
    <location>
        <begin position="497"/>
        <end position="794"/>
    </location>
</feature>
<feature type="region of interest" description="Disordered" evidence="9">
    <location>
        <begin position="429"/>
        <end position="467"/>
    </location>
</feature>
<feature type="compositionally biased region" description="Acidic residues" evidence="9">
    <location>
        <begin position="563"/>
        <end position="574"/>
    </location>
</feature>
<feature type="compositionally biased region" description="Low complexity" evidence="9">
    <location>
        <begin position="445"/>
        <end position="461"/>
    </location>
</feature>
<feature type="compositionally biased region" description="Polar residues" evidence="9">
    <location>
        <begin position="515"/>
        <end position="525"/>
    </location>
</feature>
<dbReference type="SMART" id="SM00360">
    <property type="entry name" value="RRM"/>
    <property type="match status" value="1"/>
</dbReference>
<dbReference type="GO" id="GO:1902570">
    <property type="term" value="P:protein localization to nucleolus"/>
    <property type="evidence" value="ECO:0007669"/>
    <property type="project" value="TreeGrafter"/>
</dbReference>
<sequence>MKRLFIGGLGHTVSEKDLKDRFGKFGDVSDVEIITRKDDQGNPLKTFGYININITDAEYRRCMGVLNKSTWKGGSLLIESAKESFLHRLAEERQQIVEQAKTPKIRPLEKVGESLKAAGVENFHLKAAVPGTEIPGHKDWVVSKFGRVLPVLNLKCNGKKKIFKYDPSKHCHNIKRLEMTDDVTPVSQLTWEVPGGDDEISKKRKGEFPRQKTCPKRSKAEMDSLISLFTENNEITASPFENQQNRLGAKGNQRPADKKSVCVFDSDSVGEIRMLIAKEHLRKTKQAFTEDDDDNLEVVGDDFAVKSNVMLGNAEHDAVKSLLNSKDDEEYDSADTDEILAQRKPLCADKSKEVEPAQPCQDSQIKSRKKQEKVELKPVSSSPDSGSDEASDDDDGDDDSSVDSEYEAMMDHCYRLDISLADLENLAKKPEVAPVGENEKEPNENPKTPSTSGKSASGKKGINPEDILASILRDKTPEKKNKKNLVKQVPLPAFIGMKDLFGDPLTGPSEPSLKRSVQSLDNNSEVGPKRPKQDKPSVSMNKLQPSTSVNIPVHKVSNSSSSSEEDSSNEESDLTENKDNQDVVKSLKNTHSSSQGDEKKIVGANRSNKLNEKVPKKTNSSGSSSSDSSSEESETEDQISTTNLKSSSSSTSKKVESLPTFYHPTVPDAQKQHQDNQKRLAALEQRHKETEQQKKLIQGALSNVDAVNTNRTKHIVFDSDDDETSNNLQDKQAASQKNKFFEEDSESELEDSQEKSKQKSGGTKLFESDDDDDDDDDGGTDRFQIKPQFEGKAGQKLMALQSRFGADSRFQMNSRFLEIDDDKEVGDEMAPAKNTEEELLDEKKKNLDILQSMFKTTRVEPAKAKMFKDVSALHYDPTRKDHEAFECKTTQPNVTDSKAARRKKREEAEKVPQVSKEIYFDVSADLKNVFGTPKDNQDAAETRNEILWDEEEEDQGNETTVPQTHEDASSGFQFSFFGSDAAETTSKTDEYKVETLKGAKFSWQADPRFQDSSSDEEGVNQVEPDQSAFSKTIGESTPVKKTFFFFFRDDERLKEGPGMFYRSVPLGDQKEAWEETRSLLQEQYRKKHRDAKRRQRPTVKT</sequence>
<dbReference type="FunFam" id="3.30.70.330:FF:000346">
    <property type="entry name" value="Nucleolar protein 8"/>
    <property type="match status" value="1"/>
</dbReference>
<protein>
    <recommendedName>
        <fullName evidence="7">Nucleolar protein 8</fullName>
    </recommendedName>
</protein>
<dbReference type="Gene3D" id="3.30.70.330">
    <property type="match status" value="1"/>
</dbReference>
<feature type="region of interest" description="Disordered" evidence="9">
    <location>
        <begin position="349"/>
        <end position="408"/>
    </location>
</feature>
<dbReference type="Proteomes" id="UP000324632">
    <property type="component" value="Chromosome 14"/>
</dbReference>
<dbReference type="PROSITE" id="PS50102">
    <property type="entry name" value="RRM"/>
    <property type="match status" value="1"/>
</dbReference>
<feature type="compositionally biased region" description="Basic and acidic residues" evidence="9">
    <location>
        <begin position="935"/>
        <end position="946"/>
    </location>
</feature>
<feature type="compositionally biased region" description="Basic and acidic residues" evidence="9">
    <location>
        <begin position="429"/>
        <end position="444"/>
    </location>
</feature>
<evidence type="ECO:0000256" key="7">
    <source>
        <dbReference type="ARBA" id="ARBA00068539"/>
    </source>
</evidence>
<keyword evidence="12" id="KW-1185">Reference proteome</keyword>
<dbReference type="AlphaFoldDB" id="A0A5A9NR97"/>
<feature type="compositionally biased region" description="Basic and acidic residues" evidence="9">
    <location>
        <begin position="684"/>
        <end position="694"/>
    </location>
</feature>
<comment type="function">
    <text evidence="5">Plays an essential role in the survival of diffuse-type gastric cancer cells. Acts as a nucleolar anchoring protein for DDX47. May be involved in regulation of gene expression at the post-transcriptional level or in ribosome biogenesis in cancer cells.</text>
</comment>
<dbReference type="GO" id="GO:0005730">
    <property type="term" value="C:nucleolus"/>
    <property type="evidence" value="ECO:0007669"/>
    <property type="project" value="UniProtKB-SubCell"/>
</dbReference>
<dbReference type="InterPro" id="IPR000504">
    <property type="entry name" value="RRM_dom"/>
</dbReference>
<keyword evidence="4" id="KW-0539">Nucleus</keyword>
<comment type="subcellular location">
    <subcellularLocation>
        <location evidence="1">Nucleus</location>
        <location evidence="1">Nucleolus</location>
    </subcellularLocation>
</comment>
<feature type="region of interest" description="Disordered" evidence="9">
    <location>
        <begin position="883"/>
        <end position="911"/>
    </location>
</feature>
<comment type="subunit">
    <text evidence="6">Interacts with the GTP form of RRAGA, RRAGC and RRAGD. Interacts with NIP7. Interacts with DDX18; the interaction is RNA-dependent. Interacts with DDX47; the interaction is RNA-dependent.</text>
</comment>
<feature type="compositionally biased region" description="Acidic residues" evidence="9">
    <location>
        <begin position="386"/>
        <end position="408"/>
    </location>
</feature>
<dbReference type="InterPro" id="IPR035979">
    <property type="entry name" value="RBD_domain_sf"/>
</dbReference>
<feature type="compositionally biased region" description="Low complexity" evidence="9">
    <location>
        <begin position="640"/>
        <end position="652"/>
    </location>
</feature>
<dbReference type="PANTHER" id="PTHR48029">
    <property type="entry name" value="NUCLEOLAR PROTEIN 8"/>
    <property type="match status" value="1"/>
</dbReference>
<evidence type="ECO:0000256" key="5">
    <source>
        <dbReference type="ARBA" id="ARBA00054821"/>
    </source>
</evidence>
<evidence type="ECO:0000256" key="1">
    <source>
        <dbReference type="ARBA" id="ARBA00004604"/>
    </source>
</evidence>
<feature type="compositionally biased region" description="Polar residues" evidence="9">
    <location>
        <begin position="1023"/>
        <end position="1033"/>
    </location>
</feature>
<dbReference type="GO" id="GO:0003723">
    <property type="term" value="F:RNA binding"/>
    <property type="evidence" value="ECO:0007669"/>
    <property type="project" value="UniProtKB-UniRule"/>
</dbReference>
<keyword evidence="2" id="KW-0597">Phosphoprotein</keyword>
<dbReference type="Pfam" id="PF00076">
    <property type="entry name" value="RRM_1"/>
    <property type="match status" value="1"/>
</dbReference>
<feature type="compositionally biased region" description="Polar residues" evidence="9">
    <location>
        <begin position="725"/>
        <end position="738"/>
    </location>
</feature>
<keyword evidence="3 8" id="KW-0694">RNA-binding</keyword>
<feature type="region of interest" description="Disordered" evidence="9">
    <location>
        <begin position="1004"/>
        <end position="1033"/>
    </location>
</feature>
<feature type="compositionally biased region" description="Polar residues" evidence="9">
    <location>
        <begin position="536"/>
        <end position="550"/>
    </location>
</feature>
<gene>
    <name evidence="11" type="ORF">E1301_Tti012736</name>
</gene>
<evidence type="ECO:0000256" key="4">
    <source>
        <dbReference type="ARBA" id="ARBA00023242"/>
    </source>
</evidence>
<evidence type="ECO:0000256" key="8">
    <source>
        <dbReference type="PROSITE-ProRule" id="PRU00176"/>
    </source>
</evidence>
<dbReference type="InterPro" id="IPR012677">
    <property type="entry name" value="Nucleotide-bd_a/b_plait_sf"/>
</dbReference>
<dbReference type="SUPFAM" id="SSF54928">
    <property type="entry name" value="RNA-binding domain, RBD"/>
    <property type="match status" value="1"/>
</dbReference>
<dbReference type="EMBL" id="SOYY01000014">
    <property type="protein sequence ID" value="KAA0711998.1"/>
    <property type="molecule type" value="Genomic_DNA"/>
</dbReference>
<evidence type="ECO:0000256" key="9">
    <source>
        <dbReference type="SAM" id="MobiDB-lite"/>
    </source>
</evidence>
<evidence type="ECO:0000256" key="3">
    <source>
        <dbReference type="ARBA" id="ARBA00022884"/>
    </source>
</evidence>
<evidence type="ECO:0000259" key="10">
    <source>
        <dbReference type="PROSITE" id="PS50102"/>
    </source>
</evidence>
<feature type="domain" description="RRM" evidence="10">
    <location>
        <begin position="2"/>
        <end position="83"/>
    </location>
</feature>
<feature type="region of interest" description="Disordered" evidence="9">
    <location>
        <begin position="930"/>
        <end position="974"/>
    </location>
</feature>